<evidence type="ECO:0000313" key="2">
    <source>
        <dbReference type="Proteomes" id="UP001056778"/>
    </source>
</evidence>
<organism evidence="1 2">
    <name type="scientific">Holotrichia oblita</name>
    <name type="common">Chafer beetle</name>
    <dbReference type="NCBI Taxonomy" id="644536"/>
    <lineage>
        <taxon>Eukaryota</taxon>
        <taxon>Metazoa</taxon>
        <taxon>Ecdysozoa</taxon>
        <taxon>Arthropoda</taxon>
        <taxon>Hexapoda</taxon>
        <taxon>Insecta</taxon>
        <taxon>Pterygota</taxon>
        <taxon>Neoptera</taxon>
        <taxon>Endopterygota</taxon>
        <taxon>Coleoptera</taxon>
        <taxon>Polyphaga</taxon>
        <taxon>Scarabaeiformia</taxon>
        <taxon>Scarabaeidae</taxon>
        <taxon>Melolonthinae</taxon>
        <taxon>Holotrichia</taxon>
    </lineage>
</organism>
<sequence>MEQYFDKLNVSNLQVPQQLKYMNICRRLHMQELAEENYIKYTTIQIQLEEMRSVEYYTLILSKYTSIEETMEEIFMLFKYVDKFVESHITQE</sequence>
<proteinExistence type="predicted"/>
<keyword evidence="2" id="KW-1185">Reference proteome</keyword>
<comment type="caution">
    <text evidence="1">The sequence shown here is derived from an EMBL/GenBank/DDBJ whole genome shotgun (WGS) entry which is preliminary data.</text>
</comment>
<reference evidence="1" key="1">
    <citation type="submission" date="2022-04" db="EMBL/GenBank/DDBJ databases">
        <title>Chromosome-scale genome assembly of Holotrichia oblita Faldermann.</title>
        <authorList>
            <person name="Rongchong L."/>
        </authorList>
    </citation>
    <scope>NUCLEOTIDE SEQUENCE</scope>
    <source>
        <strain evidence="1">81SQS9</strain>
    </source>
</reference>
<protein>
    <submittedName>
        <fullName evidence="1">Coiled-coil domain-containing protein</fullName>
    </submittedName>
</protein>
<accession>A0ACB9TU96</accession>
<dbReference type="EMBL" id="CM043015">
    <property type="protein sequence ID" value="KAI4470337.1"/>
    <property type="molecule type" value="Genomic_DNA"/>
</dbReference>
<name>A0ACB9TU96_HOLOL</name>
<gene>
    <name evidence="1" type="ORF">MML48_1g18789</name>
</gene>
<dbReference type="Proteomes" id="UP001056778">
    <property type="component" value="Chromosome 1"/>
</dbReference>
<evidence type="ECO:0000313" key="1">
    <source>
        <dbReference type="EMBL" id="KAI4470337.1"/>
    </source>
</evidence>